<feature type="signal peptide" evidence="1">
    <location>
        <begin position="1"/>
        <end position="25"/>
    </location>
</feature>
<name>A0A671LTP4_9TELE</name>
<evidence type="ECO:0000256" key="1">
    <source>
        <dbReference type="SAM" id="SignalP"/>
    </source>
</evidence>
<organism evidence="2 3">
    <name type="scientific">Sinocyclocheilus anshuiensis</name>
    <dbReference type="NCBI Taxonomy" id="1608454"/>
    <lineage>
        <taxon>Eukaryota</taxon>
        <taxon>Metazoa</taxon>
        <taxon>Chordata</taxon>
        <taxon>Craniata</taxon>
        <taxon>Vertebrata</taxon>
        <taxon>Euteleostomi</taxon>
        <taxon>Actinopterygii</taxon>
        <taxon>Neopterygii</taxon>
        <taxon>Teleostei</taxon>
        <taxon>Ostariophysi</taxon>
        <taxon>Cypriniformes</taxon>
        <taxon>Cyprinidae</taxon>
        <taxon>Cyprininae</taxon>
        <taxon>Sinocyclocheilus</taxon>
    </lineage>
</organism>
<dbReference type="Proteomes" id="UP000472260">
    <property type="component" value="Unassembled WGS sequence"/>
</dbReference>
<dbReference type="Ensembl" id="ENSSANT00000023227.1">
    <property type="protein sequence ID" value="ENSSANP00000021791.1"/>
    <property type="gene ID" value="ENSSANG00000011293.1"/>
</dbReference>
<accession>A0A671LTP4</accession>
<protein>
    <submittedName>
        <fullName evidence="2">Uncharacterized protein</fullName>
    </submittedName>
</protein>
<proteinExistence type="predicted"/>
<reference evidence="2" key="1">
    <citation type="submission" date="2025-08" db="UniProtKB">
        <authorList>
            <consortium name="Ensembl"/>
        </authorList>
    </citation>
    <scope>IDENTIFICATION</scope>
</reference>
<keyword evidence="1" id="KW-0732">Signal</keyword>
<sequence>QSKAISTSILPILFTLIILCRFSVCIECLEDVLKLAKCAVFKRKHSTEYCIPQMQCAQL</sequence>
<feature type="chain" id="PRO_5025452011" evidence="1">
    <location>
        <begin position="26"/>
        <end position="59"/>
    </location>
</feature>
<dbReference type="AlphaFoldDB" id="A0A671LTP4"/>
<keyword evidence="3" id="KW-1185">Reference proteome</keyword>
<evidence type="ECO:0000313" key="3">
    <source>
        <dbReference type="Proteomes" id="UP000472260"/>
    </source>
</evidence>
<evidence type="ECO:0000313" key="2">
    <source>
        <dbReference type="Ensembl" id="ENSSANP00000021791.1"/>
    </source>
</evidence>
<reference evidence="2" key="2">
    <citation type="submission" date="2025-09" db="UniProtKB">
        <authorList>
            <consortium name="Ensembl"/>
        </authorList>
    </citation>
    <scope>IDENTIFICATION</scope>
</reference>